<comment type="caution">
    <text evidence="1">The sequence shown here is derived from an EMBL/GenBank/DDBJ whole genome shotgun (WGS) entry which is preliminary data.</text>
</comment>
<organism evidence="1 2">
    <name type="scientific">Rosa chinensis</name>
    <name type="common">China rose</name>
    <dbReference type="NCBI Taxonomy" id="74649"/>
    <lineage>
        <taxon>Eukaryota</taxon>
        <taxon>Viridiplantae</taxon>
        <taxon>Streptophyta</taxon>
        <taxon>Embryophyta</taxon>
        <taxon>Tracheophyta</taxon>
        <taxon>Spermatophyta</taxon>
        <taxon>Magnoliopsida</taxon>
        <taxon>eudicotyledons</taxon>
        <taxon>Gunneridae</taxon>
        <taxon>Pentapetalae</taxon>
        <taxon>rosids</taxon>
        <taxon>fabids</taxon>
        <taxon>Rosales</taxon>
        <taxon>Rosaceae</taxon>
        <taxon>Rosoideae</taxon>
        <taxon>Rosoideae incertae sedis</taxon>
        <taxon>Rosa</taxon>
    </lineage>
</organism>
<gene>
    <name evidence="1" type="ORF">RchiOBHm_Chr1g0382811</name>
</gene>
<accession>A0A2P6SPH7</accession>
<evidence type="ECO:0000313" key="2">
    <source>
        <dbReference type="Proteomes" id="UP000238479"/>
    </source>
</evidence>
<name>A0A2P6SPH7_ROSCH</name>
<dbReference type="AlphaFoldDB" id="A0A2P6SPH7"/>
<dbReference type="PANTHER" id="PTHR33641">
    <property type="entry name" value="OS06G0133500 PROTEIN"/>
    <property type="match status" value="1"/>
</dbReference>
<dbReference type="Gramene" id="PRQ60575">
    <property type="protein sequence ID" value="PRQ60575"/>
    <property type="gene ID" value="RchiOBHm_Chr1g0382811"/>
</dbReference>
<dbReference type="Proteomes" id="UP000238479">
    <property type="component" value="Chromosome 1"/>
</dbReference>
<keyword evidence="2" id="KW-1185">Reference proteome</keyword>
<sequence length="75" mass="8414">MFSSDTIHKPMCFIKNDKEKQKVACQIASSSSPVAANSEYGEKQQQLLESKSMMPLPRFAPEIDGVHCFETIVLH</sequence>
<dbReference type="EMBL" id="PDCK01000039">
    <property type="protein sequence ID" value="PRQ60575.1"/>
    <property type="molecule type" value="Genomic_DNA"/>
</dbReference>
<protein>
    <submittedName>
        <fullName evidence="1">Uncharacterized protein</fullName>
    </submittedName>
</protein>
<proteinExistence type="predicted"/>
<dbReference type="PANTHER" id="PTHR33641:SF16">
    <property type="entry name" value="AVR9_CF-9 RAPIDLY ELICITED PROTEIN"/>
    <property type="match status" value="1"/>
</dbReference>
<reference evidence="1 2" key="1">
    <citation type="journal article" date="2018" name="Nat. Genet.">
        <title>The Rosa genome provides new insights in the design of modern roses.</title>
        <authorList>
            <person name="Bendahmane M."/>
        </authorList>
    </citation>
    <scope>NUCLEOTIDE SEQUENCE [LARGE SCALE GENOMIC DNA]</scope>
    <source>
        <strain evidence="2">cv. Old Blush</strain>
    </source>
</reference>
<evidence type="ECO:0000313" key="1">
    <source>
        <dbReference type="EMBL" id="PRQ60575.1"/>
    </source>
</evidence>